<dbReference type="Proteomes" id="UP001055911">
    <property type="component" value="Chromosome"/>
</dbReference>
<name>A0A9Q8ZU06_9LACO</name>
<evidence type="ECO:0000313" key="3">
    <source>
        <dbReference type="Proteomes" id="UP001055911"/>
    </source>
</evidence>
<keyword evidence="1" id="KW-0472">Membrane</keyword>
<proteinExistence type="predicted"/>
<keyword evidence="1" id="KW-1133">Transmembrane helix</keyword>
<dbReference type="RefSeq" id="WP_252766804.1">
    <property type="nucleotide sequence ID" value="NZ_CP097119.1"/>
</dbReference>
<keyword evidence="1" id="KW-0812">Transmembrane</keyword>
<evidence type="ECO:0000256" key="1">
    <source>
        <dbReference type="SAM" id="Phobius"/>
    </source>
</evidence>
<keyword evidence="3" id="KW-1185">Reference proteome</keyword>
<sequence length="266" mass="30030">MFSFLDAINSWLGYINIEPKTKGRIYDVLSFLGELYMAYITYRFLANGFWARGLLLLVVTVVLAYFLYLNTIYYFTNRTSKIDVTPWIYKVLHIKPQPQAQAQGPKVRNIPANGIYDKRKTMPGKLTSNAPEQQFINQLAAELLQQGLLKDNYEGLSDWELKQRLQHEPRVDAIGQGTLLPYFAMKAENGHHVVYAGLNEAHAQPVGTVTQVGLQSIDQVDANHVQIFLAAAYLTGGKFKQLGRRGVLEQSADYQIELEIASKATN</sequence>
<accession>A0A9Q8ZU06</accession>
<feature type="transmembrane region" description="Helical" evidence="1">
    <location>
        <begin position="54"/>
        <end position="75"/>
    </location>
</feature>
<organism evidence="2 3">
    <name type="scientific">Fructilactobacillus cliffordii</name>
    <dbReference type="NCBI Taxonomy" id="2940299"/>
    <lineage>
        <taxon>Bacteria</taxon>
        <taxon>Bacillati</taxon>
        <taxon>Bacillota</taxon>
        <taxon>Bacilli</taxon>
        <taxon>Lactobacillales</taxon>
        <taxon>Lactobacillaceae</taxon>
        <taxon>Fructilactobacillus</taxon>
    </lineage>
</organism>
<dbReference type="EMBL" id="CP097119">
    <property type="protein sequence ID" value="USS89267.1"/>
    <property type="molecule type" value="Genomic_DNA"/>
</dbReference>
<evidence type="ECO:0000313" key="2">
    <source>
        <dbReference type="EMBL" id="USS89267.1"/>
    </source>
</evidence>
<reference evidence="2" key="1">
    <citation type="submission" date="2022-05" db="EMBL/GenBank/DDBJ databases">
        <authorList>
            <person name="Oliphant S.A."/>
            <person name="Watson-Haigh N.S."/>
            <person name="Sumby K.M."/>
            <person name="Gardner J.M."/>
            <person name="Jiranek V."/>
        </authorList>
    </citation>
    <scope>NUCLEOTIDE SEQUENCE</scope>
    <source>
        <strain evidence="2">KI4_B1</strain>
    </source>
</reference>
<dbReference type="AlphaFoldDB" id="A0A9Q8ZU06"/>
<protein>
    <submittedName>
        <fullName evidence="2">Uncharacterized protein</fullName>
    </submittedName>
</protein>
<dbReference type="InterPro" id="IPR046503">
    <property type="entry name" value="DUF6681"/>
</dbReference>
<gene>
    <name evidence="2" type="ORF">M3M40_00175</name>
</gene>
<dbReference type="Pfam" id="PF20386">
    <property type="entry name" value="DUF6681"/>
    <property type="match status" value="1"/>
</dbReference>
<feature type="transmembrane region" description="Helical" evidence="1">
    <location>
        <begin position="25"/>
        <end position="42"/>
    </location>
</feature>